<dbReference type="OrthoDB" id="9793236at2"/>
<gene>
    <name evidence="1" type="ORF">GA0061081_101174</name>
</gene>
<dbReference type="RefSeq" id="WP_091346189.1">
    <property type="nucleotide sequence ID" value="NZ_FMAQ01000001.1"/>
</dbReference>
<protein>
    <submittedName>
        <fullName evidence="1">Uncharacterized protein</fullName>
    </submittedName>
</protein>
<sequence>MKNLVSGILGIFICGYSYAEVDTKVYNNYLSLYIPEIAPHSKLIKRQDIYTSIDYSDAMRFIDGKLVIESNNRGLIIFSGNEKYKSTLFYDYVKNIIVWNMNDKPFTQIKLTLDKDENIIESSSLNSFNFHYQYDYDEQKRLVMSWEMGQILMQKTNFSIQTIIC</sequence>
<accession>A0A1C3YYK2</accession>
<dbReference type="AlphaFoldDB" id="A0A1C3YYK2"/>
<dbReference type="EMBL" id="FMAQ01000001">
    <property type="protein sequence ID" value="SCB75181.1"/>
    <property type="molecule type" value="Genomic_DNA"/>
</dbReference>
<proteinExistence type="predicted"/>
<evidence type="ECO:0000313" key="1">
    <source>
        <dbReference type="EMBL" id="SCB75181.1"/>
    </source>
</evidence>
<dbReference type="Proteomes" id="UP000199670">
    <property type="component" value="Unassembled WGS sequence"/>
</dbReference>
<keyword evidence="2" id="KW-1185">Reference proteome</keyword>
<evidence type="ECO:0000313" key="2">
    <source>
        <dbReference type="Proteomes" id="UP000199670"/>
    </source>
</evidence>
<dbReference type="STRING" id="1798182.GA0061081_101174"/>
<organism evidence="1 2">
    <name type="scientific">Gilliamella bombicola</name>
    <dbReference type="NCBI Taxonomy" id="1798182"/>
    <lineage>
        <taxon>Bacteria</taxon>
        <taxon>Pseudomonadati</taxon>
        <taxon>Pseudomonadota</taxon>
        <taxon>Gammaproteobacteria</taxon>
        <taxon>Orbales</taxon>
        <taxon>Orbaceae</taxon>
        <taxon>Gilliamella</taxon>
    </lineage>
</organism>
<reference evidence="2" key="1">
    <citation type="submission" date="2016-08" db="EMBL/GenBank/DDBJ databases">
        <authorList>
            <person name="Varghese N."/>
            <person name="Submissions Spin"/>
        </authorList>
    </citation>
    <scope>NUCLEOTIDE SEQUENCE [LARGE SCALE GENOMIC DNA]</scope>
    <source>
        <strain evidence="2">R-53248</strain>
    </source>
</reference>
<name>A0A1C3YYK2_9GAMM</name>